<feature type="transmembrane region" description="Helical" evidence="2">
    <location>
        <begin position="54"/>
        <end position="72"/>
    </location>
</feature>
<reference evidence="3" key="2">
    <citation type="submission" date="2020-09" db="EMBL/GenBank/DDBJ databases">
        <authorList>
            <person name="Sun Q."/>
            <person name="Ohkuma M."/>
        </authorList>
    </citation>
    <scope>NUCLEOTIDE SEQUENCE</scope>
    <source>
        <strain evidence="3">JCM 13306</strain>
    </source>
</reference>
<dbReference type="Proteomes" id="UP000623958">
    <property type="component" value="Unassembled WGS sequence"/>
</dbReference>
<keyword evidence="2" id="KW-0812">Transmembrane</keyword>
<evidence type="ECO:0000313" key="4">
    <source>
        <dbReference type="Proteomes" id="UP000623958"/>
    </source>
</evidence>
<feature type="compositionally biased region" description="Low complexity" evidence="1">
    <location>
        <begin position="105"/>
        <end position="118"/>
    </location>
</feature>
<evidence type="ECO:0000256" key="2">
    <source>
        <dbReference type="SAM" id="Phobius"/>
    </source>
</evidence>
<reference evidence="3" key="1">
    <citation type="journal article" date="2014" name="Int. J. Syst. Evol. Microbiol.">
        <title>Complete genome sequence of Corynebacterium casei LMG S-19264T (=DSM 44701T), isolated from a smear-ripened cheese.</title>
        <authorList>
            <consortium name="US DOE Joint Genome Institute (JGI-PGF)"/>
            <person name="Walter F."/>
            <person name="Albersmeier A."/>
            <person name="Kalinowski J."/>
            <person name="Ruckert C."/>
        </authorList>
    </citation>
    <scope>NUCLEOTIDE SEQUENCE</scope>
    <source>
        <strain evidence="3">JCM 13306</strain>
    </source>
</reference>
<accession>A0A919F7F9</accession>
<name>A0A919F7F9_9XANT</name>
<dbReference type="AlphaFoldDB" id="A0A919F7F9"/>
<protein>
    <submittedName>
        <fullName evidence="3">Uncharacterized protein</fullName>
    </submittedName>
</protein>
<keyword evidence="2" id="KW-1133">Transmembrane helix</keyword>
<organism evidence="3 4">
    <name type="scientific">Xanthomonas boreopolis</name>
    <dbReference type="NCBI Taxonomy" id="86183"/>
    <lineage>
        <taxon>Bacteria</taxon>
        <taxon>Pseudomonadati</taxon>
        <taxon>Pseudomonadota</taxon>
        <taxon>Gammaproteobacteria</taxon>
        <taxon>Lysobacterales</taxon>
        <taxon>Lysobacteraceae</taxon>
        <taxon>Xanthomonas</taxon>
    </lineage>
</organism>
<keyword evidence="2" id="KW-0472">Membrane</keyword>
<gene>
    <name evidence="3" type="ORF">GCM10009090_13180</name>
</gene>
<feature type="transmembrane region" description="Helical" evidence="2">
    <location>
        <begin position="27"/>
        <end position="48"/>
    </location>
</feature>
<keyword evidence="4" id="KW-1185">Reference proteome</keyword>
<evidence type="ECO:0000256" key="1">
    <source>
        <dbReference type="SAM" id="MobiDB-lite"/>
    </source>
</evidence>
<evidence type="ECO:0000313" key="3">
    <source>
        <dbReference type="EMBL" id="GHH51235.1"/>
    </source>
</evidence>
<proteinExistence type="predicted"/>
<dbReference type="EMBL" id="BNBA01000008">
    <property type="protein sequence ID" value="GHH51235.1"/>
    <property type="molecule type" value="Genomic_DNA"/>
</dbReference>
<comment type="caution">
    <text evidence="3">The sequence shown here is derived from an EMBL/GenBank/DDBJ whole genome shotgun (WGS) entry which is preliminary data.</text>
</comment>
<sequence>MARCIAMNARSRPDTSRRYSLAPAGRWGLVLWLWLPLLAAAGAVAYAAQHDRTWLHAGMLLAIAIAGSLAFLRRGIDLQGWNSRSARPCSPSVWRSRPCGSTPHASSIWPSAPISSQA</sequence>
<feature type="region of interest" description="Disordered" evidence="1">
    <location>
        <begin position="83"/>
        <end position="118"/>
    </location>
</feature>